<feature type="non-terminal residue" evidence="1">
    <location>
        <position position="1"/>
    </location>
</feature>
<evidence type="ECO:0000313" key="2">
    <source>
        <dbReference type="Proteomes" id="UP000837857"/>
    </source>
</evidence>
<evidence type="ECO:0000313" key="1">
    <source>
        <dbReference type="EMBL" id="CAH2046840.1"/>
    </source>
</evidence>
<gene>
    <name evidence="1" type="ORF">IPOD504_LOCUS5508</name>
</gene>
<accession>A0ABN8I6F2</accession>
<organism evidence="1 2">
    <name type="scientific">Iphiclides podalirius</name>
    <name type="common">scarce swallowtail</name>
    <dbReference type="NCBI Taxonomy" id="110791"/>
    <lineage>
        <taxon>Eukaryota</taxon>
        <taxon>Metazoa</taxon>
        <taxon>Ecdysozoa</taxon>
        <taxon>Arthropoda</taxon>
        <taxon>Hexapoda</taxon>
        <taxon>Insecta</taxon>
        <taxon>Pterygota</taxon>
        <taxon>Neoptera</taxon>
        <taxon>Endopterygota</taxon>
        <taxon>Lepidoptera</taxon>
        <taxon>Glossata</taxon>
        <taxon>Ditrysia</taxon>
        <taxon>Papilionoidea</taxon>
        <taxon>Papilionidae</taxon>
        <taxon>Papilioninae</taxon>
        <taxon>Iphiclides</taxon>
    </lineage>
</organism>
<reference evidence="1" key="1">
    <citation type="submission" date="2022-03" db="EMBL/GenBank/DDBJ databases">
        <authorList>
            <person name="Martin H S."/>
        </authorList>
    </citation>
    <scope>NUCLEOTIDE SEQUENCE</scope>
</reference>
<protein>
    <submittedName>
        <fullName evidence="1">Uncharacterized protein</fullName>
    </submittedName>
</protein>
<dbReference type="Proteomes" id="UP000837857">
    <property type="component" value="Chromosome 17"/>
</dbReference>
<proteinExistence type="predicted"/>
<keyword evidence="2" id="KW-1185">Reference proteome</keyword>
<dbReference type="EMBL" id="OW152829">
    <property type="protein sequence ID" value="CAH2046840.1"/>
    <property type="molecule type" value="Genomic_DNA"/>
</dbReference>
<name>A0ABN8I6F2_9NEOP</name>
<sequence length="188" mass="21018">MNGPIQGSQRVVQDGMVGIATICGCRNDLFRMRIESMTYGDEINTLRFRRSAEARIFLPRPRNGPKIAAPVSRGRRIPADPTPTNKWTVHNVYVLPLNGRWPRAALSLTCQFHPKSGRRGLRVYEALPLMTAKDRASASGRCQKPARSVAKKVISCDTRTASGHRSYTQSGNRGNDRVYNDNTSIFCR</sequence>